<proteinExistence type="predicted"/>
<dbReference type="AlphaFoldDB" id="A0A4Z2H3J2"/>
<keyword evidence="2" id="KW-1185">Reference proteome</keyword>
<evidence type="ECO:0000313" key="2">
    <source>
        <dbReference type="Proteomes" id="UP000314294"/>
    </source>
</evidence>
<comment type="caution">
    <text evidence="1">The sequence shown here is derived from an EMBL/GenBank/DDBJ whole genome shotgun (WGS) entry which is preliminary data.</text>
</comment>
<organism evidence="1 2">
    <name type="scientific">Liparis tanakae</name>
    <name type="common">Tanaka's snailfish</name>
    <dbReference type="NCBI Taxonomy" id="230148"/>
    <lineage>
        <taxon>Eukaryota</taxon>
        <taxon>Metazoa</taxon>
        <taxon>Chordata</taxon>
        <taxon>Craniata</taxon>
        <taxon>Vertebrata</taxon>
        <taxon>Euteleostomi</taxon>
        <taxon>Actinopterygii</taxon>
        <taxon>Neopterygii</taxon>
        <taxon>Teleostei</taxon>
        <taxon>Neoteleostei</taxon>
        <taxon>Acanthomorphata</taxon>
        <taxon>Eupercaria</taxon>
        <taxon>Perciformes</taxon>
        <taxon>Cottioidei</taxon>
        <taxon>Cottales</taxon>
        <taxon>Liparidae</taxon>
        <taxon>Liparis</taxon>
    </lineage>
</organism>
<accession>A0A4Z2H3J2</accession>
<sequence>MAAGHLRPRAYRADACSQWIVGPRDQSGAPVLLICRSIRQKVMKLVHPMHSIEESMSPLTHANIWMWCSAQTPLMSLEPHEVNRKPAAQPQQVFLTCYKWEAYASSPVVDIPSVAGAVGAAGSVAASAAAAAVASPRSAPPVPTPDRSLSRMKVLSKEERPSEPLAPGIPERCPPSSAIIHLLRAVGHRTHTLDTGDGADRRDA</sequence>
<dbReference type="EMBL" id="SRLO01000334">
    <property type="protein sequence ID" value="TNN60376.1"/>
    <property type="molecule type" value="Genomic_DNA"/>
</dbReference>
<dbReference type="Proteomes" id="UP000314294">
    <property type="component" value="Unassembled WGS sequence"/>
</dbReference>
<name>A0A4Z2H3J2_9TELE</name>
<evidence type="ECO:0000313" key="1">
    <source>
        <dbReference type="EMBL" id="TNN60376.1"/>
    </source>
</evidence>
<protein>
    <submittedName>
        <fullName evidence="1">Uncharacterized protein</fullName>
    </submittedName>
</protein>
<reference evidence="1 2" key="1">
    <citation type="submission" date="2019-03" db="EMBL/GenBank/DDBJ databases">
        <title>First draft genome of Liparis tanakae, snailfish: a comprehensive survey of snailfish specific genes.</title>
        <authorList>
            <person name="Kim W."/>
            <person name="Song I."/>
            <person name="Jeong J.-H."/>
            <person name="Kim D."/>
            <person name="Kim S."/>
            <person name="Ryu S."/>
            <person name="Song J.Y."/>
            <person name="Lee S.K."/>
        </authorList>
    </citation>
    <scope>NUCLEOTIDE SEQUENCE [LARGE SCALE GENOMIC DNA]</scope>
    <source>
        <tissue evidence="1">Muscle</tissue>
    </source>
</reference>
<gene>
    <name evidence="1" type="ORF">EYF80_029365</name>
</gene>